<dbReference type="InterPro" id="IPR028098">
    <property type="entry name" value="Glyco_trans_4-like_N"/>
</dbReference>
<dbReference type="EMBL" id="PETZ01000002">
    <property type="protein sequence ID" value="PIV45392.1"/>
    <property type="molecule type" value="Genomic_DNA"/>
</dbReference>
<evidence type="ECO:0008006" key="5">
    <source>
        <dbReference type="Google" id="ProtNLM"/>
    </source>
</evidence>
<dbReference type="SUPFAM" id="SSF53756">
    <property type="entry name" value="UDP-Glycosyltransferase/glycogen phosphorylase"/>
    <property type="match status" value="1"/>
</dbReference>
<dbReference type="InterPro" id="IPR001296">
    <property type="entry name" value="Glyco_trans_1"/>
</dbReference>
<protein>
    <recommendedName>
        <fullName evidence="5">Glycosyltransferase family 1 protein</fullName>
    </recommendedName>
</protein>
<dbReference type="Pfam" id="PF13439">
    <property type="entry name" value="Glyco_transf_4"/>
    <property type="match status" value="1"/>
</dbReference>
<evidence type="ECO:0000259" key="1">
    <source>
        <dbReference type="Pfam" id="PF00534"/>
    </source>
</evidence>
<gene>
    <name evidence="3" type="ORF">COS25_00105</name>
</gene>
<evidence type="ECO:0000259" key="2">
    <source>
        <dbReference type="Pfam" id="PF13439"/>
    </source>
</evidence>
<organism evidence="3 4">
    <name type="scientific">Candidatus Nealsonbacteria bacterium CG02_land_8_20_14_3_00_37_10</name>
    <dbReference type="NCBI Taxonomy" id="1974699"/>
    <lineage>
        <taxon>Bacteria</taxon>
        <taxon>Candidatus Nealsoniibacteriota</taxon>
    </lineage>
</organism>
<dbReference type="PANTHER" id="PTHR45947:SF3">
    <property type="entry name" value="SULFOQUINOVOSYL TRANSFERASE SQD2"/>
    <property type="match status" value="1"/>
</dbReference>
<name>A0A2M7DA93_9BACT</name>
<dbReference type="GO" id="GO:0016757">
    <property type="term" value="F:glycosyltransferase activity"/>
    <property type="evidence" value="ECO:0007669"/>
    <property type="project" value="InterPro"/>
</dbReference>
<dbReference type="Proteomes" id="UP000230864">
    <property type="component" value="Unassembled WGS sequence"/>
</dbReference>
<feature type="domain" description="Glycosyltransferase subfamily 4-like N-terminal" evidence="2">
    <location>
        <begin position="14"/>
        <end position="175"/>
    </location>
</feature>
<evidence type="ECO:0000313" key="3">
    <source>
        <dbReference type="EMBL" id="PIV45392.1"/>
    </source>
</evidence>
<accession>A0A2M7DA93</accession>
<proteinExistence type="predicted"/>
<feature type="domain" description="Glycosyl transferase family 1" evidence="1">
    <location>
        <begin position="189"/>
        <end position="345"/>
    </location>
</feature>
<dbReference type="CDD" id="cd03801">
    <property type="entry name" value="GT4_PimA-like"/>
    <property type="match status" value="1"/>
</dbReference>
<comment type="caution">
    <text evidence="3">The sequence shown here is derived from an EMBL/GenBank/DDBJ whole genome shotgun (WGS) entry which is preliminary data.</text>
</comment>
<dbReference type="AlphaFoldDB" id="A0A2M7DA93"/>
<sequence>MKIGLISFHSFLQPGGVKRHILGLHQEFKKRGIQSKIIAPRRSQSENYGKEVILLGTSFLLGASGTQGDFCINFNPFAIKKVLEEEKFDVLHFHNCGFPSTLQILEWSKALNILTFHANLEKSSFLKSFPGFLYIFNKLVQWKIDGVIGVAPLNLKTFKYYKGPKTVIPNGIDLNEFNPRVPKIKKYLDGKINILFLGRVEERKGLIYLLRALKILNKKFSNLRLIVVGEGPLKPEYQGWAKKNKLQNVVFEKPISQKEVPSYYKTADIYCSPAIYGESFGIVLIEAMAVGTPVVAFANKGYQGVLEKGRGAKFLAKPRDYKTLAERLEILIKSEKLRKEMGEWGQTEAQKYSWPRIADQVLAFYELCKRGKG</sequence>
<evidence type="ECO:0000313" key="4">
    <source>
        <dbReference type="Proteomes" id="UP000230864"/>
    </source>
</evidence>
<dbReference type="Gene3D" id="3.40.50.2000">
    <property type="entry name" value="Glycogen Phosphorylase B"/>
    <property type="match status" value="2"/>
</dbReference>
<reference evidence="4" key="1">
    <citation type="submission" date="2017-09" db="EMBL/GenBank/DDBJ databases">
        <title>Depth-based differentiation of microbial function through sediment-hosted aquifers and enrichment of novel symbionts in the deep terrestrial subsurface.</title>
        <authorList>
            <person name="Probst A.J."/>
            <person name="Ladd B."/>
            <person name="Jarett J.K."/>
            <person name="Geller-Mcgrath D.E."/>
            <person name="Sieber C.M.K."/>
            <person name="Emerson J.B."/>
            <person name="Anantharaman K."/>
            <person name="Thomas B.C."/>
            <person name="Malmstrom R."/>
            <person name="Stieglmeier M."/>
            <person name="Klingl A."/>
            <person name="Woyke T."/>
            <person name="Ryan C.M."/>
            <person name="Banfield J.F."/>
        </authorList>
    </citation>
    <scope>NUCLEOTIDE SEQUENCE [LARGE SCALE GENOMIC DNA]</scope>
</reference>
<dbReference type="PANTHER" id="PTHR45947">
    <property type="entry name" value="SULFOQUINOVOSYL TRANSFERASE SQD2"/>
    <property type="match status" value="1"/>
</dbReference>
<dbReference type="InterPro" id="IPR050194">
    <property type="entry name" value="Glycosyltransferase_grp1"/>
</dbReference>
<dbReference type="Pfam" id="PF00534">
    <property type="entry name" value="Glycos_transf_1"/>
    <property type="match status" value="1"/>
</dbReference>